<feature type="compositionally biased region" description="Low complexity" evidence="7">
    <location>
        <begin position="416"/>
        <end position="427"/>
    </location>
</feature>
<dbReference type="GO" id="GO:0005634">
    <property type="term" value="C:nucleus"/>
    <property type="evidence" value="ECO:0007669"/>
    <property type="project" value="UniProtKB-SubCell"/>
</dbReference>
<dbReference type="OrthoDB" id="10249888at2759"/>
<dbReference type="NCBIfam" id="TIGR02250">
    <property type="entry name" value="FCP1_euk"/>
    <property type="match status" value="1"/>
</dbReference>
<dbReference type="STRING" id="215250.A0A316YJA8"/>
<comment type="function">
    <text evidence="6">This promotes the activity of RNA polymerase II.</text>
</comment>
<evidence type="ECO:0000259" key="9">
    <source>
        <dbReference type="PROSITE" id="PS50969"/>
    </source>
</evidence>
<dbReference type="InterPro" id="IPR001357">
    <property type="entry name" value="BRCT_dom"/>
</dbReference>
<dbReference type="CDD" id="cd17729">
    <property type="entry name" value="BRCT_CTDP1"/>
    <property type="match status" value="1"/>
</dbReference>
<feature type="region of interest" description="Disordered" evidence="7">
    <location>
        <begin position="674"/>
        <end position="800"/>
    </location>
</feature>
<dbReference type="InterPro" id="IPR023214">
    <property type="entry name" value="HAD_sf"/>
</dbReference>
<feature type="compositionally biased region" description="Polar residues" evidence="7">
    <location>
        <begin position="687"/>
        <end position="703"/>
    </location>
</feature>
<dbReference type="RefSeq" id="XP_025376818.1">
    <property type="nucleotide sequence ID" value="XM_025525187.1"/>
</dbReference>
<dbReference type="SMART" id="SM00292">
    <property type="entry name" value="BRCT"/>
    <property type="match status" value="1"/>
</dbReference>
<dbReference type="PROSITE" id="PS50172">
    <property type="entry name" value="BRCT"/>
    <property type="match status" value="1"/>
</dbReference>
<evidence type="ECO:0000256" key="1">
    <source>
        <dbReference type="ARBA" id="ARBA00004123"/>
    </source>
</evidence>
<evidence type="ECO:0000313" key="10">
    <source>
        <dbReference type="EMBL" id="PWN89620.1"/>
    </source>
</evidence>
<dbReference type="Pfam" id="PF00533">
    <property type="entry name" value="BRCT"/>
    <property type="match status" value="1"/>
</dbReference>
<dbReference type="CDD" id="cd07521">
    <property type="entry name" value="HAD_FCP1-like"/>
    <property type="match status" value="1"/>
</dbReference>
<feature type="compositionally biased region" description="Pro residues" evidence="7">
    <location>
        <begin position="431"/>
        <end position="443"/>
    </location>
</feature>
<feature type="compositionally biased region" description="Low complexity" evidence="7">
    <location>
        <begin position="32"/>
        <end position="41"/>
    </location>
</feature>
<feature type="compositionally biased region" description="Basic and acidic residues" evidence="7">
    <location>
        <begin position="372"/>
        <end position="382"/>
    </location>
</feature>
<gene>
    <name evidence="10" type="ORF">FA10DRAFT_302940</name>
</gene>
<proteinExistence type="predicted"/>
<dbReference type="Gene3D" id="3.40.50.1000">
    <property type="entry name" value="HAD superfamily/HAD-like"/>
    <property type="match status" value="1"/>
</dbReference>
<feature type="compositionally biased region" description="Polar residues" evidence="7">
    <location>
        <begin position="767"/>
        <end position="778"/>
    </location>
</feature>
<dbReference type="InterPro" id="IPR011947">
    <property type="entry name" value="FCP1_euk"/>
</dbReference>
<name>A0A316YJA8_9BASI</name>
<dbReference type="InterPro" id="IPR036420">
    <property type="entry name" value="BRCT_dom_sf"/>
</dbReference>
<feature type="compositionally biased region" description="Gly residues" evidence="7">
    <location>
        <begin position="42"/>
        <end position="57"/>
    </location>
</feature>
<dbReference type="FunCoup" id="A0A316YJA8">
    <property type="interactions" value="301"/>
</dbReference>
<evidence type="ECO:0000256" key="7">
    <source>
        <dbReference type="SAM" id="MobiDB-lite"/>
    </source>
</evidence>
<dbReference type="Gene3D" id="3.40.50.10190">
    <property type="entry name" value="BRCT domain"/>
    <property type="match status" value="1"/>
</dbReference>
<dbReference type="InterPro" id="IPR036412">
    <property type="entry name" value="HAD-like_sf"/>
</dbReference>
<keyword evidence="3 6" id="KW-0539">Nucleus</keyword>
<feature type="compositionally biased region" description="Acidic residues" evidence="7">
    <location>
        <begin position="674"/>
        <end position="684"/>
    </location>
</feature>
<dbReference type="InterPro" id="IPR004274">
    <property type="entry name" value="FCP1_dom"/>
</dbReference>
<feature type="compositionally biased region" description="Low complexity" evidence="7">
    <location>
        <begin position="310"/>
        <end position="342"/>
    </location>
</feature>
<evidence type="ECO:0000313" key="11">
    <source>
        <dbReference type="Proteomes" id="UP000245768"/>
    </source>
</evidence>
<comment type="catalytic activity">
    <reaction evidence="5 6">
        <text>O-phospho-L-threonyl-[protein] + H2O = L-threonyl-[protein] + phosphate</text>
        <dbReference type="Rhea" id="RHEA:47004"/>
        <dbReference type="Rhea" id="RHEA-COMP:11060"/>
        <dbReference type="Rhea" id="RHEA-COMP:11605"/>
        <dbReference type="ChEBI" id="CHEBI:15377"/>
        <dbReference type="ChEBI" id="CHEBI:30013"/>
        <dbReference type="ChEBI" id="CHEBI:43474"/>
        <dbReference type="ChEBI" id="CHEBI:61977"/>
        <dbReference type="EC" id="3.1.3.16"/>
    </reaction>
</comment>
<feature type="region of interest" description="Disordered" evidence="7">
    <location>
        <begin position="605"/>
        <end position="657"/>
    </location>
</feature>
<dbReference type="AlphaFoldDB" id="A0A316YJA8"/>
<sequence>MSGPSACSHPVQVAGLCAICGIEVDSSSQSINGSANDSSNGGSEGGGGAGGGSGGSGTMHELSGVKVSTAEAQRLDDESRARLLEQRKLALIVDLDQTIIHATVEPTVGDWMRDRDNPNFEALKNVGTFRLGTDGKAILGHDSVGDDKAEGRGGQAGGAEQSGEENKEEGCWYYVKPRPGLQDFLRTLSQSYEMHVYTMGTRSYAECVCRLVDPDGTLFGARILSRDENGSMLQKSLKKLFPLDTTMVVIIDDRADVWKWSPNLVKVVPFDFFVGIGDINATFLPAAPSVPAPTTLEGPGGGLAEEDDAASSSSSAPSIAASSPAASSSTPAASSSSSSPSSPSNPPSEAGQSPLTEKERSEDDATTAEDDIAAKEVADRSQKSAVSAQLGARHLAKMQEALDEKMSEGSTEGAQETSGGSTSVEESAAPLPTPSPSPDPVPSQSPQQRAVLRDDDEELDRVHNILGEIHQQWYSQWDSFPASRDKKGEEVKRAETASPAVKDILADLKRRVLAGCRIVFSSIVPLETDPIGTDLWRLALEFGATCTTDLESGGVTHVVAAKPGTMKVWMGQKRGLHVVWPAWLHDSAARWRRQPEAWYALQMHQGNPRSRKDGEEVSVAPSVEEEPLAIAGDEEEDDDKNEQGTGEGGQEQQEGFQSMDWKEAMDEVDEVLAGLTDDDDDDQTTDGGYSTTVHTPIASNILGSNKRARDGEDGDEGEEGLRSEAESEADDDDDDGGSGGGGATLSPLSKRRRLAELRAGHSKLKMQLNTRDSRSATPNGEKGGKEMAGGEEEEQDEEFLKSLEEELELQMGRSEEVAPG</sequence>
<evidence type="ECO:0000256" key="3">
    <source>
        <dbReference type="ARBA" id="ARBA00023242"/>
    </source>
</evidence>
<comment type="catalytic activity">
    <reaction evidence="4 6">
        <text>O-phospho-L-seryl-[protein] + H2O = L-seryl-[protein] + phosphate</text>
        <dbReference type="Rhea" id="RHEA:20629"/>
        <dbReference type="Rhea" id="RHEA-COMP:9863"/>
        <dbReference type="Rhea" id="RHEA-COMP:11604"/>
        <dbReference type="ChEBI" id="CHEBI:15377"/>
        <dbReference type="ChEBI" id="CHEBI:29999"/>
        <dbReference type="ChEBI" id="CHEBI:43474"/>
        <dbReference type="ChEBI" id="CHEBI:83421"/>
        <dbReference type="EC" id="3.1.3.16"/>
    </reaction>
</comment>
<feature type="region of interest" description="Disordered" evidence="7">
    <location>
        <begin position="287"/>
        <end position="449"/>
    </location>
</feature>
<dbReference type="PANTHER" id="PTHR23081">
    <property type="entry name" value="RNA POLYMERASE II CTD PHOSPHATASE"/>
    <property type="match status" value="1"/>
</dbReference>
<comment type="subcellular location">
    <subcellularLocation>
        <location evidence="1 6">Nucleus</location>
    </subcellularLocation>
</comment>
<keyword evidence="11" id="KW-1185">Reference proteome</keyword>
<dbReference type="SMART" id="SM00577">
    <property type="entry name" value="CPDc"/>
    <property type="match status" value="1"/>
</dbReference>
<protein>
    <recommendedName>
        <fullName evidence="6">RNA polymerase II subunit A C-terminal domain phosphatase</fullName>
        <ecNumber evidence="6">3.1.3.16</ecNumber>
    </recommendedName>
</protein>
<keyword evidence="2 6" id="KW-0378">Hydrolase</keyword>
<dbReference type="Proteomes" id="UP000245768">
    <property type="component" value="Unassembled WGS sequence"/>
</dbReference>
<evidence type="ECO:0000256" key="2">
    <source>
        <dbReference type="ARBA" id="ARBA00022801"/>
    </source>
</evidence>
<dbReference type="GO" id="GO:0008420">
    <property type="term" value="F:RNA polymerase II CTD heptapeptide repeat phosphatase activity"/>
    <property type="evidence" value="ECO:0007669"/>
    <property type="project" value="UniProtKB-UniRule"/>
</dbReference>
<organism evidence="10 11">
    <name type="scientific">Acaromyces ingoldii</name>
    <dbReference type="NCBI Taxonomy" id="215250"/>
    <lineage>
        <taxon>Eukaryota</taxon>
        <taxon>Fungi</taxon>
        <taxon>Dikarya</taxon>
        <taxon>Basidiomycota</taxon>
        <taxon>Ustilaginomycotina</taxon>
        <taxon>Exobasidiomycetes</taxon>
        <taxon>Exobasidiales</taxon>
        <taxon>Cryptobasidiaceae</taxon>
        <taxon>Acaromyces</taxon>
    </lineage>
</organism>
<evidence type="ECO:0000256" key="4">
    <source>
        <dbReference type="ARBA" id="ARBA00047761"/>
    </source>
</evidence>
<dbReference type="PANTHER" id="PTHR23081:SF36">
    <property type="entry name" value="RNA POLYMERASE II SUBUNIT A C-TERMINAL DOMAIN PHOSPHATASE"/>
    <property type="match status" value="1"/>
</dbReference>
<feature type="domain" description="FCP1 homology" evidence="9">
    <location>
        <begin position="84"/>
        <end position="290"/>
    </location>
</feature>
<dbReference type="PROSITE" id="PS50969">
    <property type="entry name" value="FCP1"/>
    <property type="match status" value="1"/>
</dbReference>
<dbReference type="SUPFAM" id="SSF56784">
    <property type="entry name" value="HAD-like"/>
    <property type="match status" value="1"/>
</dbReference>
<evidence type="ECO:0000259" key="8">
    <source>
        <dbReference type="PROSITE" id="PS50172"/>
    </source>
</evidence>
<dbReference type="EC" id="3.1.3.16" evidence="6"/>
<dbReference type="EMBL" id="KZ819637">
    <property type="protein sequence ID" value="PWN89620.1"/>
    <property type="molecule type" value="Genomic_DNA"/>
</dbReference>
<dbReference type="Pfam" id="PF03031">
    <property type="entry name" value="NIF"/>
    <property type="match status" value="1"/>
</dbReference>
<accession>A0A316YJA8</accession>
<feature type="domain" description="BRCT" evidence="8">
    <location>
        <begin position="508"/>
        <end position="601"/>
    </location>
</feature>
<feature type="compositionally biased region" description="Acidic residues" evidence="7">
    <location>
        <begin position="623"/>
        <end position="640"/>
    </location>
</feature>
<dbReference type="GeneID" id="37047103"/>
<dbReference type="InParanoid" id="A0A316YJA8"/>
<feature type="region of interest" description="Disordered" evidence="7">
    <location>
        <begin position="29"/>
        <end position="61"/>
    </location>
</feature>
<feature type="compositionally biased region" description="Acidic residues" evidence="7">
    <location>
        <begin position="726"/>
        <end position="736"/>
    </location>
</feature>
<evidence type="ECO:0000256" key="6">
    <source>
        <dbReference type="RuleBase" id="RU366066"/>
    </source>
</evidence>
<feature type="region of interest" description="Disordered" evidence="7">
    <location>
        <begin position="142"/>
        <end position="164"/>
    </location>
</feature>
<dbReference type="InterPro" id="IPR039189">
    <property type="entry name" value="Fcp1"/>
</dbReference>
<evidence type="ECO:0000256" key="5">
    <source>
        <dbReference type="ARBA" id="ARBA00048336"/>
    </source>
</evidence>
<reference evidence="10" key="1">
    <citation type="journal article" date="2018" name="Mol. Biol. Evol.">
        <title>Broad Genomic Sampling Reveals a Smut Pathogenic Ancestry of the Fungal Clade Ustilaginomycotina.</title>
        <authorList>
            <person name="Kijpornyongpan T."/>
            <person name="Mondo S.J."/>
            <person name="Barry K."/>
            <person name="Sandor L."/>
            <person name="Lee J."/>
            <person name="Lipzen A."/>
            <person name="Pangilinan J."/>
            <person name="LaButti K."/>
            <person name="Hainaut M."/>
            <person name="Henrissat B."/>
            <person name="Grigoriev I.V."/>
            <person name="Spatafora J.W."/>
            <person name="Aime M.C."/>
        </authorList>
    </citation>
    <scope>NUCLEOTIDE SEQUENCE [LARGE SCALE GENOMIC DNA]</scope>
    <source>
        <strain evidence="10">MCA 4198</strain>
    </source>
</reference>
<dbReference type="SUPFAM" id="SSF52113">
    <property type="entry name" value="BRCT domain"/>
    <property type="match status" value="1"/>
</dbReference>